<dbReference type="InterPro" id="IPR036291">
    <property type="entry name" value="NAD(P)-bd_dom_sf"/>
</dbReference>
<sequence length="350" mass="36325">MSDATLQLATPSLAPPRATPPRLGFLGTGWIGRHRMQAIAADGCATVAAIADASPDAAAQAADAVPGACVVGSLDALLDLELDGLVIATPSALHAPQAIAALERGCAVFCQKPLARTAAESRRVVDAARAADRLLGVDLSYRHTAGARAVRDLVREGALGAVYAVDLVFHNAYGPDKAWFRDPALAGGGCVIDLGIHLVDLALWTLGWPAVRRVDGRLYAQGRALADPARQVEDHAVATLELATGATVRLACSWHLSAGQDAVIEAAFYGTEGGAALRNVDGSFYDFVAQRFRGTARATLAEPPDAWGGRAAVAWARALASGARFDPDVERIVEVAAALDGIYGRAEVGP</sequence>
<organism evidence="4 5">
    <name type="scientific">Roseisolibacter agri</name>
    <dbReference type="NCBI Taxonomy" id="2014610"/>
    <lineage>
        <taxon>Bacteria</taxon>
        <taxon>Pseudomonadati</taxon>
        <taxon>Gemmatimonadota</taxon>
        <taxon>Gemmatimonadia</taxon>
        <taxon>Gemmatimonadales</taxon>
        <taxon>Gemmatimonadaceae</taxon>
        <taxon>Roseisolibacter</taxon>
    </lineage>
</organism>
<dbReference type="GO" id="GO:0016491">
    <property type="term" value="F:oxidoreductase activity"/>
    <property type="evidence" value="ECO:0007669"/>
    <property type="project" value="UniProtKB-KW"/>
</dbReference>
<dbReference type="InterPro" id="IPR000683">
    <property type="entry name" value="Gfo/Idh/MocA-like_OxRdtase_N"/>
</dbReference>
<proteinExistence type="predicted"/>
<gene>
    <name evidence="4" type="ORF">rosag_08160</name>
</gene>
<accession>A0AA37QCP6</accession>
<dbReference type="GO" id="GO:0000166">
    <property type="term" value="F:nucleotide binding"/>
    <property type="evidence" value="ECO:0007669"/>
    <property type="project" value="InterPro"/>
</dbReference>
<dbReference type="InterPro" id="IPR050463">
    <property type="entry name" value="Gfo/Idh/MocA_oxidrdct_glycsds"/>
</dbReference>
<reference evidence="4" key="1">
    <citation type="submission" date="2022-08" db="EMBL/GenBank/DDBJ databases">
        <title>Draft genome sequencing of Roseisolibacter agri AW1220.</title>
        <authorList>
            <person name="Tobiishi Y."/>
            <person name="Tonouchi A."/>
        </authorList>
    </citation>
    <scope>NUCLEOTIDE SEQUENCE</scope>
    <source>
        <strain evidence="4">AW1220</strain>
    </source>
</reference>
<evidence type="ECO:0000256" key="1">
    <source>
        <dbReference type="ARBA" id="ARBA00023002"/>
    </source>
</evidence>
<dbReference type="Gene3D" id="3.40.50.720">
    <property type="entry name" value="NAD(P)-binding Rossmann-like Domain"/>
    <property type="match status" value="1"/>
</dbReference>
<evidence type="ECO:0000313" key="5">
    <source>
        <dbReference type="Proteomes" id="UP001161325"/>
    </source>
</evidence>
<comment type="caution">
    <text evidence="4">The sequence shown here is derived from an EMBL/GenBank/DDBJ whole genome shotgun (WGS) entry which is preliminary data.</text>
</comment>
<feature type="domain" description="Gfo/Idh/MocA-like oxidoreductase N-terminal" evidence="2">
    <location>
        <begin position="22"/>
        <end position="138"/>
    </location>
</feature>
<dbReference type="PANTHER" id="PTHR43818:SF11">
    <property type="entry name" value="BCDNA.GH03377"/>
    <property type="match status" value="1"/>
</dbReference>
<evidence type="ECO:0000259" key="3">
    <source>
        <dbReference type="Pfam" id="PF22725"/>
    </source>
</evidence>
<dbReference type="Proteomes" id="UP001161325">
    <property type="component" value="Unassembled WGS sequence"/>
</dbReference>
<keyword evidence="5" id="KW-1185">Reference proteome</keyword>
<dbReference type="Pfam" id="PF22725">
    <property type="entry name" value="GFO_IDH_MocA_C3"/>
    <property type="match status" value="1"/>
</dbReference>
<dbReference type="AlphaFoldDB" id="A0AA37QCP6"/>
<name>A0AA37QCP6_9BACT</name>
<dbReference type="SUPFAM" id="SSF51735">
    <property type="entry name" value="NAD(P)-binding Rossmann-fold domains"/>
    <property type="match status" value="1"/>
</dbReference>
<dbReference type="Pfam" id="PF01408">
    <property type="entry name" value="GFO_IDH_MocA"/>
    <property type="match status" value="1"/>
</dbReference>
<dbReference type="EMBL" id="BRXS01000001">
    <property type="protein sequence ID" value="GLC24303.1"/>
    <property type="molecule type" value="Genomic_DNA"/>
</dbReference>
<dbReference type="Gene3D" id="3.30.360.10">
    <property type="entry name" value="Dihydrodipicolinate Reductase, domain 2"/>
    <property type="match status" value="1"/>
</dbReference>
<evidence type="ECO:0000313" key="4">
    <source>
        <dbReference type="EMBL" id="GLC24303.1"/>
    </source>
</evidence>
<dbReference type="RefSeq" id="WP_284348751.1">
    <property type="nucleotide sequence ID" value="NZ_BRXS01000001.1"/>
</dbReference>
<feature type="domain" description="GFO/IDH/MocA-like oxidoreductase" evidence="3">
    <location>
        <begin position="148"/>
        <end position="274"/>
    </location>
</feature>
<protein>
    <submittedName>
        <fullName evidence="4">Oxidoreductase</fullName>
    </submittedName>
</protein>
<keyword evidence="1" id="KW-0560">Oxidoreductase</keyword>
<dbReference type="PANTHER" id="PTHR43818">
    <property type="entry name" value="BCDNA.GH03377"/>
    <property type="match status" value="1"/>
</dbReference>
<dbReference type="InterPro" id="IPR055170">
    <property type="entry name" value="GFO_IDH_MocA-like_dom"/>
</dbReference>
<evidence type="ECO:0000259" key="2">
    <source>
        <dbReference type="Pfam" id="PF01408"/>
    </source>
</evidence>
<dbReference type="SUPFAM" id="SSF55347">
    <property type="entry name" value="Glyceraldehyde-3-phosphate dehydrogenase-like, C-terminal domain"/>
    <property type="match status" value="1"/>
</dbReference>